<name>A0A1S6L3C5_9CAUD</name>
<sequence length="552" mass="64385">MKKSNFAYRGTRLVPMSAHKVFWDTIQSCPVPIGADVNRFYDSLSFLFLHIAERTGLTGRKMKHQVPVPYNWFRDSRNPARYALVYRKNPEIQAWLESVLIVTPFDYIKGRCREWQFKPSFERKFRKANTVDEPLYDITVRLRRRPKAKSKSDLIERSIVPEIIKHRIVRPANLRRGKAEISDLIERAIDNQRPYRFYLDRALDCLRNLDYHGKHSAYSKLWAVLERASRLGFKVVGGTEKDRIVEFYDQYYINDVGSRMFGISQAFLKPVKRLCFDHTYGTNYDMSQAHITILKELLEENDLEIPDTIHIDHGYLAKTLGVTRDTAKTLNFGGIYKGWQNQYKITVSIGDNRRSVLTPLAKALWKDSKVLKVLESLIVPDSPKQTELAQNAYVLGIWQKWKSIYKPAADIVSQLIDRLIEKAYNRNAVYSFVNDVECSYQIPFTKIKKERYSILSHYIQGRESQKLLEVLAQNLWCSAEFDGAIVCGTYNNCIDMEEKPFCTTTDAIRLFDKVWENGHTFKNDKRCIMSKTVSGNQENTVNRAYAKYYEKE</sequence>
<keyword evidence="2" id="KW-1185">Reference proteome</keyword>
<gene>
    <name evidence="1" type="ORF">YOLOSWAG_213</name>
</gene>
<accession>A0A1S6L3C5</accession>
<dbReference type="EMBL" id="KY448244">
    <property type="protein sequence ID" value="AQT28691.1"/>
    <property type="molecule type" value="Genomic_DNA"/>
</dbReference>
<evidence type="ECO:0000313" key="2">
    <source>
        <dbReference type="Proteomes" id="UP000221250"/>
    </source>
</evidence>
<evidence type="ECO:0000313" key="1">
    <source>
        <dbReference type="EMBL" id="AQT28691.1"/>
    </source>
</evidence>
<protein>
    <submittedName>
        <fullName evidence="1">Uncharacterized protein</fullName>
    </submittedName>
</protein>
<dbReference type="Proteomes" id="UP000221250">
    <property type="component" value="Segment"/>
</dbReference>
<proteinExistence type="predicted"/>
<organism evidence="1 2">
    <name type="scientific">Erwinia phage vB_EamM_Yoloswag</name>
    <dbReference type="NCBI Taxonomy" id="1958956"/>
    <lineage>
        <taxon>Viruses</taxon>
        <taxon>Duplodnaviria</taxon>
        <taxon>Heunggongvirae</taxon>
        <taxon>Uroviricota</taxon>
        <taxon>Caudoviricetes</taxon>
        <taxon>Yoloswagvirus</taxon>
        <taxon>Yoloswagvirus yoloswag</taxon>
    </lineage>
</organism>
<reference evidence="1 2" key="1">
    <citation type="submission" date="2017-01" db="EMBL/GenBank/DDBJ databases">
        <authorList>
            <person name="Mah S.A."/>
            <person name="Swanson W.J."/>
            <person name="Moy G.W."/>
            <person name="Vacquier V.D."/>
        </authorList>
    </citation>
    <scope>NUCLEOTIDE SEQUENCE [LARGE SCALE GENOMIC DNA]</scope>
</reference>